<gene>
    <name evidence="2" type="ORF">ACFQ27_04055</name>
</gene>
<organism evidence="2 3">
    <name type="scientific">Phenylobacterium conjunctum</name>
    <dbReference type="NCBI Taxonomy" id="1298959"/>
    <lineage>
        <taxon>Bacteria</taxon>
        <taxon>Pseudomonadati</taxon>
        <taxon>Pseudomonadota</taxon>
        <taxon>Alphaproteobacteria</taxon>
        <taxon>Caulobacterales</taxon>
        <taxon>Caulobacteraceae</taxon>
        <taxon>Phenylobacterium</taxon>
    </lineage>
</organism>
<keyword evidence="3" id="KW-1185">Reference proteome</keyword>
<comment type="caution">
    <text evidence="2">The sequence shown here is derived from an EMBL/GenBank/DDBJ whole genome shotgun (WGS) entry which is preliminary data.</text>
</comment>
<sequence>MSKPPPRRFAVIDGTPAPETPVEGTLKRLRKQPRPPSLVRCPHCTSAAVLEIKIGVELRNGKPRGGQKQLICAPCFARGETRILY</sequence>
<dbReference type="EMBL" id="JBHTLQ010000006">
    <property type="protein sequence ID" value="MFD1189743.1"/>
    <property type="molecule type" value="Genomic_DNA"/>
</dbReference>
<accession>A0ABW3SYN7</accession>
<feature type="region of interest" description="Disordered" evidence="1">
    <location>
        <begin position="1"/>
        <end position="38"/>
    </location>
</feature>
<reference evidence="3" key="1">
    <citation type="journal article" date="2019" name="Int. J. Syst. Evol. Microbiol.">
        <title>The Global Catalogue of Microorganisms (GCM) 10K type strain sequencing project: providing services to taxonomists for standard genome sequencing and annotation.</title>
        <authorList>
            <consortium name="The Broad Institute Genomics Platform"/>
            <consortium name="The Broad Institute Genome Sequencing Center for Infectious Disease"/>
            <person name="Wu L."/>
            <person name="Ma J."/>
        </authorList>
    </citation>
    <scope>NUCLEOTIDE SEQUENCE [LARGE SCALE GENOMIC DNA]</scope>
    <source>
        <strain evidence="3">CCUG 55074</strain>
    </source>
</reference>
<proteinExistence type="predicted"/>
<evidence type="ECO:0000313" key="2">
    <source>
        <dbReference type="EMBL" id="MFD1189743.1"/>
    </source>
</evidence>
<evidence type="ECO:0000256" key="1">
    <source>
        <dbReference type="SAM" id="MobiDB-lite"/>
    </source>
</evidence>
<dbReference type="RefSeq" id="WP_377352674.1">
    <property type="nucleotide sequence ID" value="NZ_JBHTLQ010000006.1"/>
</dbReference>
<name>A0ABW3SYN7_9CAUL</name>
<dbReference type="Proteomes" id="UP001597216">
    <property type="component" value="Unassembled WGS sequence"/>
</dbReference>
<protein>
    <submittedName>
        <fullName evidence="2">Uncharacterized protein</fullName>
    </submittedName>
</protein>
<evidence type="ECO:0000313" key="3">
    <source>
        <dbReference type="Proteomes" id="UP001597216"/>
    </source>
</evidence>